<evidence type="ECO:0000313" key="1">
    <source>
        <dbReference type="EMBL" id="SCY10560.1"/>
    </source>
</evidence>
<sequence>MSEMKKEKGELIALLKKFQKGYQDRNPDVVEGFVKELFTENEDVLIIGTSAICFNDEEWCTSFEKATRIIKNHWIYWGDLRINIDEAQFLIEGKIAYVSTTGVLYENIKTESYYSYRLKLIEEKLKTPNTSSRLKLIDIIRGASDTLYETHKGEEYNWPIRLSMLLIKKRGRWKFKTIHFSYPVNSYPPVRLD</sequence>
<evidence type="ECO:0008006" key="3">
    <source>
        <dbReference type="Google" id="ProtNLM"/>
    </source>
</evidence>
<dbReference type="EMBL" id="FMUS01000004">
    <property type="protein sequence ID" value="SCY10560.1"/>
    <property type="molecule type" value="Genomic_DNA"/>
</dbReference>
<accession>A0A1G5D807</accession>
<proteinExistence type="predicted"/>
<dbReference type="OrthoDB" id="1876404at2"/>
<dbReference type="STRING" id="1120976.SAMN03080606_00820"/>
<protein>
    <recommendedName>
        <fullName evidence="3">SnoaL-like domain-containing protein</fullName>
    </recommendedName>
</protein>
<keyword evidence="2" id="KW-1185">Reference proteome</keyword>
<gene>
    <name evidence="1" type="ORF">SAMN03080606_00820</name>
</gene>
<dbReference type="AlphaFoldDB" id="A0A1G5D807"/>
<dbReference type="Proteomes" id="UP000198636">
    <property type="component" value="Unassembled WGS sequence"/>
</dbReference>
<name>A0A1G5D807_9FIRM</name>
<dbReference type="RefSeq" id="WP_091540279.1">
    <property type="nucleotide sequence ID" value="NZ_FMUS01000004.1"/>
</dbReference>
<organism evidence="1 2">
    <name type="scientific">Alkaliphilus peptidifermentans DSM 18978</name>
    <dbReference type="NCBI Taxonomy" id="1120976"/>
    <lineage>
        <taxon>Bacteria</taxon>
        <taxon>Bacillati</taxon>
        <taxon>Bacillota</taxon>
        <taxon>Clostridia</taxon>
        <taxon>Peptostreptococcales</taxon>
        <taxon>Natronincolaceae</taxon>
        <taxon>Alkaliphilus</taxon>
    </lineage>
</organism>
<evidence type="ECO:0000313" key="2">
    <source>
        <dbReference type="Proteomes" id="UP000198636"/>
    </source>
</evidence>
<reference evidence="1 2" key="1">
    <citation type="submission" date="2016-10" db="EMBL/GenBank/DDBJ databases">
        <authorList>
            <person name="de Groot N.N."/>
        </authorList>
    </citation>
    <scope>NUCLEOTIDE SEQUENCE [LARGE SCALE GENOMIC DNA]</scope>
    <source>
        <strain evidence="1 2">DSM 18978</strain>
    </source>
</reference>